<organism evidence="3 4">
    <name type="scientific">Coptotermes formosanus</name>
    <name type="common">Formosan subterranean termite</name>
    <dbReference type="NCBI Taxonomy" id="36987"/>
    <lineage>
        <taxon>Eukaryota</taxon>
        <taxon>Metazoa</taxon>
        <taxon>Ecdysozoa</taxon>
        <taxon>Arthropoda</taxon>
        <taxon>Hexapoda</taxon>
        <taxon>Insecta</taxon>
        <taxon>Pterygota</taxon>
        <taxon>Neoptera</taxon>
        <taxon>Polyneoptera</taxon>
        <taxon>Dictyoptera</taxon>
        <taxon>Blattodea</taxon>
        <taxon>Blattoidea</taxon>
        <taxon>Termitoidae</taxon>
        <taxon>Rhinotermitidae</taxon>
        <taxon>Coptotermes</taxon>
    </lineage>
</organism>
<evidence type="ECO:0000313" key="3">
    <source>
        <dbReference type="EMBL" id="GFG38869.1"/>
    </source>
</evidence>
<gene>
    <name evidence="3" type="ORF">Cfor_02176</name>
</gene>
<evidence type="ECO:0000313" key="4">
    <source>
        <dbReference type="Proteomes" id="UP000502823"/>
    </source>
</evidence>
<dbReference type="OrthoDB" id="8197172at2759"/>
<feature type="compositionally biased region" description="Polar residues" evidence="1">
    <location>
        <begin position="289"/>
        <end position="302"/>
    </location>
</feature>
<dbReference type="PROSITE" id="PS50940">
    <property type="entry name" value="CHIT_BIND_II"/>
    <property type="match status" value="1"/>
</dbReference>
<feature type="non-terminal residue" evidence="3">
    <location>
        <position position="369"/>
    </location>
</feature>
<reference evidence="4" key="1">
    <citation type="submission" date="2020-01" db="EMBL/GenBank/DDBJ databases">
        <title>Draft genome sequence of the Termite Coptotermes fromosanus.</title>
        <authorList>
            <person name="Itakura S."/>
            <person name="Yosikawa Y."/>
            <person name="Umezawa K."/>
        </authorList>
    </citation>
    <scope>NUCLEOTIDE SEQUENCE [LARGE SCALE GENOMIC DNA]</scope>
</reference>
<feature type="region of interest" description="Disordered" evidence="1">
    <location>
        <begin position="101"/>
        <end position="302"/>
    </location>
</feature>
<proteinExistence type="predicted"/>
<evidence type="ECO:0000259" key="2">
    <source>
        <dbReference type="PROSITE" id="PS50940"/>
    </source>
</evidence>
<dbReference type="GO" id="GO:0005576">
    <property type="term" value="C:extracellular region"/>
    <property type="evidence" value="ECO:0007669"/>
    <property type="project" value="InterPro"/>
</dbReference>
<accession>A0A6L2Q249</accession>
<dbReference type="Gene3D" id="2.170.140.10">
    <property type="entry name" value="Chitin binding domain"/>
    <property type="match status" value="1"/>
</dbReference>
<dbReference type="InParanoid" id="A0A6L2Q249"/>
<evidence type="ECO:0000256" key="1">
    <source>
        <dbReference type="SAM" id="MobiDB-lite"/>
    </source>
</evidence>
<comment type="caution">
    <text evidence="3">The sequence shown here is derived from an EMBL/GenBank/DDBJ whole genome shotgun (WGS) entry which is preliminary data.</text>
</comment>
<sequence length="369" mass="39529">MILEDRSTLWEETVSAIVKTGSSYERVSNSERLLKAVRLSRPDSFRFLFVGLDEERSLQNKGGNTIRIGRTRLGCCCPRGPEDEYQDRQIQQWQIAVQVPPHVAQGGPGNAPPPSNVWIQVPNGGGYPQQPTGGYPQQPTGGYPQQPTGGYPQQPTGGYPQQPTGGYPQQPTGGYPQQPTGGYPQQPTGGYPQQPTGGYPQQPTGGYPQQPTGGYPQQPTGGYPQQPTGGYPQQPTGGYPQQPTGGYPQQPSIQNPTGAHVPTKPAVGSPGPSAVYPQQPSGGYPQPQATPAPTNELNPGQETGATSVALRRFCRSPRGQFPIDKSCSKFVNCWDEVAVESDCPGGLVFNPAGFCDYPYNVDCGNRRTD</sequence>
<feature type="compositionally biased region" description="Low complexity" evidence="1">
    <location>
        <begin position="128"/>
        <end position="251"/>
    </location>
</feature>
<dbReference type="SMART" id="SM00494">
    <property type="entry name" value="ChtBD2"/>
    <property type="match status" value="1"/>
</dbReference>
<dbReference type="AlphaFoldDB" id="A0A6L2Q249"/>
<protein>
    <recommendedName>
        <fullName evidence="2">Chitin-binding type-2 domain-containing protein</fullName>
    </recommendedName>
</protein>
<feature type="compositionally biased region" description="Low complexity" evidence="1">
    <location>
        <begin position="276"/>
        <end position="287"/>
    </location>
</feature>
<dbReference type="Pfam" id="PF01607">
    <property type="entry name" value="CBM_14"/>
    <property type="match status" value="1"/>
</dbReference>
<dbReference type="SUPFAM" id="SSF57625">
    <property type="entry name" value="Invertebrate chitin-binding proteins"/>
    <property type="match status" value="1"/>
</dbReference>
<dbReference type="InterPro" id="IPR002557">
    <property type="entry name" value="Chitin-bd_dom"/>
</dbReference>
<dbReference type="InterPro" id="IPR036508">
    <property type="entry name" value="Chitin-bd_dom_sf"/>
</dbReference>
<dbReference type="GO" id="GO:0008061">
    <property type="term" value="F:chitin binding"/>
    <property type="evidence" value="ECO:0007669"/>
    <property type="project" value="InterPro"/>
</dbReference>
<feature type="domain" description="Chitin-binding type-2" evidence="2">
    <location>
        <begin position="311"/>
        <end position="365"/>
    </location>
</feature>
<name>A0A6L2Q249_COPFO</name>
<dbReference type="Proteomes" id="UP000502823">
    <property type="component" value="Unassembled WGS sequence"/>
</dbReference>
<keyword evidence="4" id="KW-1185">Reference proteome</keyword>
<dbReference type="EMBL" id="BLKM01000832">
    <property type="protein sequence ID" value="GFG38869.1"/>
    <property type="molecule type" value="Genomic_DNA"/>
</dbReference>